<dbReference type="Proteomes" id="UP000625316">
    <property type="component" value="Unassembled WGS sequence"/>
</dbReference>
<protein>
    <submittedName>
        <fullName evidence="1">Uncharacterized protein</fullName>
    </submittedName>
</protein>
<comment type="caution">
    <text evidence="1">The sequence shown here is derived from an EMBL/GenBank/DDBJ whole genome shotgun (WGS) entry which is preliminary data.</text>
</comment>
<dbReference type="AlphaFoldDB" id="A0A928Z4C3"/>
<sequence>MNRIDFYATDETIQNLIAQYGAALERLGPQRFRLMRALATEGIESGPMELESDCFDIARELAYLDPRARAGVIAALARQMWEDS</sequence>
<organism evidence="1 2">
    <name type="scientific">Romeriopsis navalis LEGE 11480</name>
    <dbReference type="NCBI Taxonomy" id="2777977"/>
    <lineage>
        <taxon>Bacteria</taxon>
        <taxon>Bacillati</taxon>
        <taxon>Cyanobacteriota</taxon>
        <taxon>Cyanophyceae</taxon>
        <taxon>Leptolyngbyales</taxon>
        <taxon>Leptolyngbyaceae</taxon>
        <taxon>Romeriopsis</taxon>
        <taxon>Romeriopsis navalis</taxon>
    </lineage>
</organism>
<reference evidence="1" key="1">
    <citation type="submission" date="2020-10" db="EMBL/GenBank/DDBJ databases">
        <authorList>
            <person name="Castelo-Branco R."/>
            <person name="Eusebio N."/>
            <person name="Adriana R."/>
            <person name="Vieira A."/>
            <person name="Brugerolle De Fraissinette N."/>
            <person name="Rezende De Castro R."/>
            <person name="Schneider M.P."/>
            <person name="Vasconcelos V."/>
            <person name="Leao P.N."/>
        </authorList>
    </citation>
    <scope>NUCLEOTIDE SEQUENCE</scope>
    <source>
        <strain evidence="1">LEGE 11480</strain>
    </source>
</reference>
<accession>A0A928Z4C3</accession>
<evidence type="ECO:0000313" key="2">
    <source>
        <dbReference type="Proteomes" id="UP000625316"/>
    </source>
</evidence>
<name>A0A928Z4C3_9CYAN</name>
<keyword evidence="2" id="KW-1185">Reference proteome</keyword>
<dbReference type="RefSeq" id="WP_264324937.1">
    <property type="nucleotide sequence ID" value="NZ_JADEXQ010000029.1"/>
</dbReference>
<dbReference type="EMBL" id="JADEXQ010000029">
    <property type="protein sequence ID" value="MBE9030110.1"/>
    <property type="molecule type" value="Genomic_DNA"/>
</dbReference>
<proteinExistence type="predicted"/>
<evidence type="ECO:0000313" key="1">
    <source>
        <dbReference type="EMBL" id="MBE9030110.1"/>
    </source>
</evidence>
<gene>
    <name evidence="1" type="ORF">IQ266_10255</name>
</gene>